<evidence type="ECO:0000256" key="5">
    <source>
        <dbReference type="ARBA" id="ARBA00023284"/>
    </source>
</evidence>
<sequence>MNQLHKFIFEGLPVRGMLVRLEGGWRELLARRTSRDDGGHAFPAPVRMLLGEMAAASCLMQSNLKFNGALILQVFGDGPVKLAVAEAQPDLTFRATAKVIGPVPSTAQLEVMLNVHGKGRCAITLDPKDRLPGQQPYQGVVPLHGDHREPLQKLSEVLEHYMLQSEQLDTKLVLAANDEVATGLLVQRLPMAGQANLAGGAPIQRDEDQIGRNEDYNRIALLAGTLTPEELLTLEPEVVLRRLFWQEQLVRFEPQAPRFACSCSRLRVAGMLRGLGREEIDSIVAERGHVEIGCDFCGQQYHFDPVDVGELFTPGRDQPPASSVVQ</sequence>
<evidence type="ECO:0000256" key="4">
    <source>
        <dbReference type="ARBA" id="ARBA00023186"/>
    </source>
</evidence>
<dbReference type="Proteomes" id="UP000737171">
    <property type="component" value="Unassembled WGS sequence"/>
</dbReference>
<evidence type="ECO:0000313" key="6">
    <source>
        <dbReference type="EMBL" id="NRF68411.1"/>
    </source>
</evidence>
<dbReference type="InterPro" id="IPR000397">
    <property type="entry name" value="Heat_shock_Hsp33"/>
</dbReference>
<dbReference type="SUPFAM" id="SSF64397">
    <property type="entry name" value="Hsp33 domain"/>
    <property type="match status" value="1"/>
</dbReference>
<dbReference type="InterPro" id="IPR023212">
    <property type="entry name" value="Hsp33_helix_hairpin_bin_dom_sf"/>
</dbReference>
<dbReference type="RefSeq" id="WP_173124028.1">
    <property type="nucleotide sequence ID" value="NZ_JABRWJ010000004.1"/>
</dbReference>
<organism evidence="6 7">
    <name type="scientific">Pseudaquabacterium terrae</name>
    <dbReference type="NCBI Taxonomy" id="2732868"/>
    <lineage>
        <taxon>Bacteria</taxon>
        <taxon>Pseudomonadati</taxon>
        <taxon>Pseudomonadota</taxon>
        <taxon>Betaproteobacteria</taxon>
        <taxon>Burkholderiales</taxon>
        <taxon>Sphaerotilaceae</taxon>
        <taxon>Pseudaquabacterium</taxon>
    </lineage>
</organism>
<keyword evidence="2" id="KW-0862">Zinc</keyword>
<reference evidence="6 7" key="1">
    <citation type="submission" date="2020-05" db="EMBL/GenBank/DDBJ databases">
        <title>Aquincola sp. isolate from soil.</title>
        <authorList>
            <person name="Han J."/>
            <person name="Kim D.-U."/>
        </authorList>
    </citation>
    <scope>NUCLEOTIDE SEQUENCE [LARGE SCALE GENOMIC DNA]</scope>
    <source>
        <strain evidence="6 7">S2</strain>
    </source>
</reference>
<dbReference type="EMBL" id="JABRWJ010000004">
    <property type="protein sequence ID" value="NRF68411.1"/>
    <property type="molecule type" value="Genomic_DNA"/>
</dbReference>
<keyword evidence="7" id="KW-1185">Reference proteome</keyword>
<name>A0ABX2EIL1_9BURK</name>
<accession>A0ABX2EIL1</accession>
<proteinExistence type="predicted"/>
<dbReference type="Pfam" id="PF01430">
    <property type="entry name" value="HSP33"/>
    <property type="match status" value="1"/>
</dbReference>
<dbReference type="InterPro" id="IPR016154">
    <property type="entry name" value="Heat_shock_Hsp33_C"/>
</dbReference>
<dbReference type="PANTHER" id="PTHR30111">
    <property type="entry name" value="33 KDA CHAPERONIN"/>
    <property type="match status" value="1"/>
</dbReference>
<evidence type="ECO:0000256" key="1">
    <source>
        <dbReference type="ARBA" id="ARBA00022490"/>
    </source>
</evidence>
<dbReference type="PIRSF" id="PIRSF005261">
    <property type="entry name" value="Heat_shock_Hsp33"/>
    <property type="match status" value="1"/>
</dbReference>
<protein>
    <submittedName>
        <fullName evidence="6">Hsp33 family molecular chaperone HslO</fullName>
    </submittedName>
</protein>
<gene>
    <name evidence="6" type="ORF">HLB44_15560</name>
</gene>
<comment type="caution">
    <text evidence="6">The sequence shown here is derived from an EMBL/GenBank/DDBJ whole genome shotgun (WGS) entry which is preliminary data.</text>
</comment>
<keyword evidence="5" id="KW-0676">Redox-active center</keyword>
<keyword evidence="1" id="KW-0963">Cytoplasm</keyword>
<dbReference type="Gene3D" id="1.10.287.480">
    <property type="entry name" value="helix hairpin bin"/>
    <property type="match status" value="1"/>
</dbReference>
<dbReference type="CDD" id="cd00498">
    <property type="entry name" value="Hsp33"/>
    <property type="match status" value="1"/>
</dbReference>
<dbReference type="InterPro" id="IPR016153">
    <property type="entry name" value="Heat_shock_Hsp33_N"/>
</dbReference>
<dbReference type="Gene3D" id="3.55.30.10">
    <property type="entry name" value="Hsp33 domain"/>
    <property type="match status" value="1"/>
</dbReference>
<evidence type="ECO:0000313" key="7">
    <source>
        <dbReference type="Proteomes" id="UP000737171"/>
    </source>
</evidence>
<keyword evidence="4" id="KW-0143">Chaperone</keyword>
<dbReference type="Gene3D" id="3.90.1280.10">
    <property type="entry name" value="HSP33 redox switch-like"/>
    <property type="match status" value="1"/>
</dbReference>
<dbReference type="SUPFAM" id="SSF118352">
    <property type="entry name" value="HSP33 redox switch-like"/>
    <property type="match status" value="1"/>
</dbReference>
<evidence type="ECO:0000256" key="2">
    <source>
        <dbReference type="ARBA" id="ARBA00022833"/>
    </source>
</evidence>
<keyword evidence="3" id="KW-1015">Disulfide bond</keyword>
<dbReference type="PANTHER" id="PTHR30111:SF1">
    <property type="entry name" value="33 KDA CHAPERONIN"/>
    <property type="match status" value="1"/>
</dbReference>
<evidence type="ECO:0000256" key="3">
    <source>
        <dbReference type="ARBA" id="ARBA00023157"/>
    </source>
</evidence>